<evidence type="ECO:0000256" key="1">
    <source>
        <dbReference type="SAM" id="SignalP"/>
    </source>
</evidence>
<protein>
    <recommendedName>
        <fullName evidence="4">DUF2993 domain-containing protein</fullName>
    </recommendedName>
</protein>
<reference evidence="2 3" key="1">
    <citation type="submission" date="2020-08" db="EMBL/GenBank/DDBJ databases">
        <title>Sequencing the genomes of 1000 actinobacteria strains.</title>
        <authorList>
            <person name="Klenk H.-P."/>
        </authorList>
    </citation>
    <scope>NUCLEOTIDE SEQUENCE [LARGE SCALE GENOMIC DNA]</scope>
    <source>
        <strain evidence="2 3">DSM 44230</strain>
    </source>
</reference>
<feature type="chain" id="PRO_5031114379" description="DUF2993 domain-containing protein" evidence="1">
    <location>
        <begin position="26"/>
        <end position="270"/>
    </location>
</feature>
<proteinExistence type="predicted"/>
<evidence type="ECO:0008006" key="4">
    <source>
        <dbReference type="Google" id="ProtNLM"/>
    </source>
</evidence>
<dbReference type="AlphaFoldDB" id="A0A7W7C526"/>
<feature type="signal peptide" evidence="1">
    <location>
        <begin position="1"/>
        <end position="25"/>
    </location>
</feature>
<keyword evidence="1" id="KW-0732">Signal</keyword>
<sequence>MKKLAIVLVVLIGLLVAGDFGAAAAAEYQVSTRLRAQLKLADDPAVRINGFPFLYQALAGDYREVEVKASGVPVADLRNVEVEATLRHVRAPLSELLSGSAQNVTIDEVTGRVKLLAAEVGKLINVADLKIEPANPDELLERKPNGDPIVPTGKPQVVDEKTAPVKLTGSTDIAGTRTQVTVVGVLSLVDNQIEVSPKRLRVSNETGEVALPPAVDRLIRRAFSTRIDPGGLPFTVVPTGVRAENGALVVEGSAKNVQLGGGAVPNRGGQ</sequence>
<organism evidence="2 3">
    <name type="scientific">Crossiella cryophila</name>
    <dbReference type="NCBI Taxonomy" id="43355"/>
    <lineage>
        <taxon>Bacteria</taxon>
        <taxon>Bacillati</taxon>
        <taxon>Actinomycetota</taxon>
        <taxon>Actinomycetes</taxon>
        <taxon>Pseudonocardiales</taxon>
        <taxon>Pseudonocardiaceae</taxon>
        <taxon>Crossiella</taxon>
    </lineage>
</organism>
<accession>A0A7W7C526</accession>
<dbReference type="RefSeq" id="WP_185000738.1">
    <property type="nucleotide sequence ID" value="NZ_BAAAUI010000003.1"/>
</dbReference>
<gene>
    <name evidence="2" type="ORF">HNR67_000758</name>
</gene>
<dbReference type="Pfam" id="PF11209">
    <property type="entry name" value="LmeA"/>
    <property type="match status" value="1"/>
</dbReference>
<dbReference type="InterPro" id="IPR021373">
    <property type="entry name" value="DUF2993"/>
</dbReference>
<name>A0A7W7C526_9PSEU</name>
<dbReference type="Proteomes" id="UP000533598">
    <property type="component" value="Unassembled WGS sequence"/>
</dbReference>
<keyword evidence="3" id="KW-1185">Reference proteome</keyword>
<dbReference type="EMBL" id="JACHMH010000001">
    <property type="protein sequence ID" value="MBB4674640.1"/>
    <property type="molecule type" value="Genomic_DNA"/>
</dbReference>
<evidence type="ECO:0000313" key="3">
    <source>
        <dbReference type="Proteomes" id="UP000533598"/>
    </source>
</evidence>
<evidence type="ECO:0000313" key="2">
    <source>
        <dbReference type="EMBL" id="MBB4674640.1"/>
    </source>
</evidence>
<comment type="caution">
    <text evidence="2">The sequence shown here is derived from an EMBL/GenBank/DDBJ whole genome shotgun (WGS) entry which is preliminary data.</text>
</comment>